<protein>
    <recommendedName>
        <fullName evidence="2">Ubiquitin carboxyl-terminal hydrolase</fullName>
        <ecNumber evidence="2">3.4.19.12</ecNumber>
    </recommendedName>
</protein>
<feature type="region of interest" description="Disordered" evidence="3">
    <location>
        <begin position="1"/>
        <end position="62"/>
    </location>
</feature>
<comment type="catalytic activity">
    <reaction evidence="1 2">
        <text>Thiol-dependent hydrolysis of ester, thioester, amide, peptide and isopeptide bonds formed by the C-terminal Gly of ubiquitin (a 76-residue protein attached to proteins as an intracellular targeting signal).</text>
        <dbReference type="EC" id="3.4.19.12"/>
    </reaction>
</comment>
<keyword evidence="2" id="KW-0788">Thiol protease</keyword>
<evidence type="ECO:0000256" key="3">
    <source>
        <dbReference type="SAM" id="MobiDB-lite"/>
    </source>
</evidence>
<dbReference type="SUPFAM" id="SSF54001">
    <property type="entry name" value="Cysteine proteinases"/>
    <property type="match status" value="1"/>
</dbReference>
<keyword evidence="2" id="KW-0833">Ubl conjugation pathway</keyword>
<dbReference type="InterPro" id="IPR050185">
    <property type="entry name" value="Ub_carboxyl-term_hydrolase"/>
</dbReference>
<keyword evidence="2 5" id="KW-0378">Hydrolase</keyword>
<accession>A0AAV4TCE9</accession>
<dbReference type="PANTHER" id="PTHR21646">
    <property type="entry name" value="UBIQUITIN CARBOXYL-TERMINAL HYDROLASE"/>
    <property type="match status" value="1"/>
</dbReference>
<evidence type="ECO:0000256" key="1">
    <source>
        <dbReference type="ARBA" id="ARBA00000707"/>
    </source>
</evidence>
<dbReference type="PANTHER" id="PTHR21646:SF23">
    <property type="entry name" value="UBIQUITIN CARBOXYL-TERMINAL HYDROLASE USP2"/>
    <property type="match status" value="1"/>
</dbReference>
<dbReference type="InterPro" id="IPR001394">
    <property type="entry name" value="Peptidase_C19_UCH"/>
</dbReference>
<proteinExistence type="inferred from homology"/>
<reference evidence="5 6" key="1">
    <citation type="submission" date="2021-06" db="EMBL/GenBank/DDBJ databases">
        <title>Caerostris darwini draft genome.</title>
        <authorList>
            <person name="Kono N."/>
            <person name="Arakawa K."/>
        </authorList>
    </citation>
    <scope>NUCLEOTIDE SEQUENCE [LARGE SCALE GENOMIC DNA]</scope>
</reference>
<feature type="domain" description="USP" evidence="4">
    <location>
        <begin position="183"/>
        <end position="556"/>
    </location>
</feature>
<feature type="region of interest" description="Disordered" evidence="3">
    <location>
        <begin position="107"/>
        <end position="139"/>
    </location>
</feature>
<dbReference type="EC" id="3.4.19.12" evidence="2"/>
<organism evidence="5 6">
    <name type="scientific">Caerostris darwini</name>
    <dbReference type="NCBI Taxonomy" id="1538125"/>
    <lineage>
        <taxon>Eukaryota</taxon>
        <taxon>Metazoa</taxon>
        <taxon>Ecdysozoa</taxon>
        <taxon>Arthropoda</taxon>
        <taxon>Chelicerata</taxon>
        <taxon>Arachnida</taxon>
        <taxon>Araneae</taxon>
        <taxon>Araneomorphae</taxon>
        <taxon>Entelegynae</taxon>
        <taxon>Araneoidea</taxon>
        <taxon>Araneidae</taxon>
        <taxon>Caerostris</taxon>
    </lineage>
</organism>
<comment type="similarity">
    <text evidence="2">Belongs to the peptidase C19 family.</text>
</comment>
<dbReference type="Pfam" id="PF00443">
    <property type="entry name" value="UCH"/>
    <property type="match status" value="1"/>
</dbReference>
<dbReference type="GO" id="GO:0004843">
    <property type="term" value="F:cysteine-type deubiquitinase activity"/>
    <property type="evidence" value="ECO:0007669"/>
    <property type="project" value="UniProtKB-UniRule"/>
</dbReference>
<evidence type="ECO:0000313" key="6">
    <source>
        <dbReference type="Proteomes" id="UP001054837"/>
    </source>
</evidence>
<keyword evidence="6" id="KW-1185">Reference proteome</keyword>
<dbReference type="InterPro" id="IPR028889">
    <property type="entry name" value="USP"/>
</dbReference>
<dbReference type="InterPro" id="IPR018200">
    <property type="entry name" value="USP_CS"/>
</dbReference>
<sequence>MSPYNAYTPSLSTSRLSSYSPSTRSYTGSDSYSSLSSYRYKPPPFSSTLSSSKYRSSSSYISPSTYVPSTLTRNFSSSTLSSRVPKFNSISSYENAILKTTDYKWTSPTPSSTTTSDLLYRSPSLSRRNSSSSLASLSHTSERNSRLSLPAYTSSIEKTPTYKANSWSCDKSDDVEDKRGVRVGLNNLGNTCFMNAVLQCLCHTQPLVDYCIRGTYLSDINHRSPTHGDLVKVFAEFVKKISDSNSRGAISPYQLRTEVQRYAPRFSGDNQQDAQEFLRYLLQGIHDDINRVKCKPSFKGDYGGDAFKTWRRYRDTDDSLIVDLFAGQLKSTLKCMTCNNDSITHDPFWDLSLPIPEGYRNSSLRQCFNLFSSPEILDGSNKTKIICLIACTSIKNLLQRKSLRGKIDSSTNHTSNIDTLLCHSKSRKLDCYNWFCEACKKKSRSSKKIEVNKFPRVLVIHLKRFSASSYGQKLNMMIDCPQVLGNMSEFSAQNSIGDSYVLYGVVDHDGSNNSGHYIAKCRNPYTKEWHEFNDSRVSKATNIVTSKSYILFYIQESSSQF</sequence>
<keyword evidence="2" id="KW-0645">Protease</keyword>
<evidence type="ECO:0000259" key="4">
    <source>
        <dbReference type="PROSITE" id="PS50235"/>
    </source>
</evidence>
<dbReference type="PROSITE" id="PS00973">
    <property type="entry name" value="USP_2"/>
    <property type="match status" value="1"/>
</dbReference>
<dbReference type="Proteomes" id="UP001054837">
    <property type="component" value="Unassembled WGS sequence"/>
</dbReference>
<name>A0AAV4TCE9_9ARAC</name>
<dbReference type="PROSITE" id="PS00972">
    <property type="entry name" value="USP_1"/>
    <property type="match status" value="1"/>
</dbReference>
<dbReference type="PROSITE" id="PS50235">
    <property type="entry name" value="USP_3"/>
    <property type="match status" value="1"/>
</dbReference>
<gene>
    <name evidence="5" type="primary">Usp2</name>
    <name evidence="5" type="ORF">CDAR_198942</name>
</gene>
<dbReference type="AlphaFoldDB" id="A0AAV4TCE9"/>
<dbReference type="EMBL" id="BPLQ01009269">
    <property type="protein sequence ID" value="GIY42901.1"/>
    <property type="molecule type" value="Genomic_DNA"/>
</dbReference>
<evidence type="ECO:0000313" key="5">
    <source>
        <dbReference type="EMBL" id="GIY42901.1"/>
    </source>
</evidence>
<dbReference type="Gene3D" id="3.90.70.10">
    <property type="entry name" value="Cysteine proteinases"/>
    <property type="match status" value="1"/>
</dbReference>
<evidence type="ECO:0000256" key="2">
    <source>
        <dbReference type="RuleBase" id="RU366025"/>
    </source>
</evidence>
<dbReference type="CDD" id="cd02674">
    <property type="entry name" value="Peptidase_C19R"/>
    <property type="match status" value="1"/>
</dbReference>
<dbReference type="InterPro" id="IPR038765">
    <property type="entry name" value="Papain-like_cys_pep_sf"/>
</dbReference>
<dbReference type="GO" id="GO:0016579">
    <property type="term" value="P:protein deubiquitination"/>
    <property type="evidence" value="ECO:0007669"/>
    <property type="project" value="InterPro"/>
</dbReference>
<comment type="caution">
    <text evidence="5">The sequence shown here is derived from an EMBL/GenBank/DDBJ whole genome shotgun (WGS) entry which is preliminary data.</text>
</comment>
<dbReference type="GO" id="GO:0006508">
    <property type="term" value="P:proteolysis"/>
    <property type="evidence" value="ECO:0007669"/>
    <property type="project" value="UniProtKB-KW"/>
</dbReference>
<feature type="compositionally biased region" description="Low complexity" evidence="3">
    <location>
        <begin position="8"/>
        <end position="62"/>
    </location>
</feature>